<dbReference type="Proteomes" id="UP000655830">
    <property type="component" value="Unassembled WGS sequence"/>
</dbReference>
<organism evidence="1 2">
    <name type="scientific">Zhenhengia yiwuensis</name>
    <dbReference type="NCBI Taxonomy" id="2763666"/>
    <lineage>
        <taxon>Bacteria</taxon>
        <taxon>Bacillati</taxon>
        <taxon>Bacillota</taxon>
        <taxon>Clostridia</taxon>
        <taxon>Lachnospirales</taxon>
        <taxon>Lachnospiraceae</taxon>
        <taxon>Zhenhengia</taxon>
    </lineage>
</organism>
<sequence length="150" mass="17096">MYYLCQAIVPFYDDYGHNMTYTLLSDGTKSTYCFPIKNYIYRMFYQLYLDPVAVRNCSSRILHSKGNLPLLLSPAYIFIPVKMRKPIGRQDGAFGYVLVSAIKSYQDGVITFTDGTTLATCSSDTYIAHKMKDAKLLGYAYKETRVLLEA</sequence>
<comment type="caution">
    <text evidence="1">The sequence shown here is derived from an EMBL/GenBank/DDBJ whole genome shotgun (WGS) entry which is preliminary data.</text>
</comment>
<accession>A0A926ED73</accession>
<gene>
    <name evidence="1" type="ORF">H8718_04705</name>
</gene>
<reference evidence="1" key="1">
    <citation type="submission" date="2020-08" db="EMBL/GenBank/DDBJ databases">
        <title>Genome public.</title>
        <authorList>
            <person name="Liu C."/>
            <person name="Sun Q."/>
        </authorList>
    </citation>
    <scope>NUCLEOTIDE SEQUENCE</scope>
    <source>
        <strain evidence="1">NSJ-12</strain>
    </source>
</reference>
<proteinExistence type="predicted"/>
<name>A0A926ED73_9FIRM</name>
<evidence type="ECO:0000313" key="1">
    <source>
        <dbReference type="EMBL" id="MBC8578831.1"/>
    </source>
</evidence>
<protein>
    <submittedName>
        <fullName evidence="1">Uncharacterized protein</fullName>
    </submittedName>
</protein>
<evidence type="ECO:0000313" key="2">
    <source>
        <dbReference type="Proteomes" id="UP000655830"/>
    </source>
</evidence>
<dbReference type="RefSeq" id="WP_249331944.1">
    <property type="nucleotide sequence ID" value="NZ_JACRSY010000005.1"/>
</dbReference>
<dbReference type="EMBL" id="JACRSY010000005">
    <property type="protein sequence ID" value="MBC8578831.1"/>
    <property type="molecule type" value="Genomic_DNA"/>
</dbReference>
<dbReference type="AlphaFoldDB" id="A0A926ED73"/>
<keyword evidence="2" id="KW-1185">Reference proteome</keyword>